<gene>
    <name evidence="2" type="ORF">ATEIFO6365_0011043400</name>
</gene>
<comment type="caution">
    <text evidence="2">The sequence shown here is derived from an EMBL/GenBank/DDBJ whole genome shotgun (WGS) entry which is preliminary data.</text>
</comment>
<organism evidence="2 3">
    <name type="scientific">Aspergillus terreus</name>
    <dbReference type="NCBI Taxonomy" id="33178"/>
    <lineage>
        <taxon>Eukaryota</taxon>
        <taxon>Fungi</taxon>
        <taxon>Dikarya</taxon>
        <taxon>Ascomycota</taxon>
        <taxon>Pezizomycotina</taxon>
        <taxon>Eurotiomycetes</taxon>
        <taxon>Eurotiomycetidae</taxon>
        <taxon>Eurotiales</taxon>
        <taxon>Aspergillaceae</taxon>
        <taxon>Aspergillus</taxon>
        <taxon>Aspergillus subgen. Circumdati</taxon>
    </lineage>
</organism>
<feature type="compositionally biased region" description="Basic and acidic residues" evidence="1">
    <location>
        <begin position="57"/>
        <end position="66"/>
    </location>
</feature>
<evidence type="ECO:0000256" key="1">
    <source>
        <dbReference type="SAM" id="MobiDB-lite"/>
    </source>
</evidence>
<accession>A0A5M3YZN4</accession>
<dbReference type="Proteomes" id="UP000452235">
    <property type="component" value="Unassembled WGS sequence"/>
</dbReference>
<sequence>MSTYCNLAEERAALQAAVTAKLEMTLGDPSKYELVQNEVDELLEQLEALDEEEDEQDRANGLEPSKEYVSSSPLSPILEADEDDVSDFSLMLSQSDSESHSDGSDGEASSEGGPESSDEDAGTPTLFFRNCKVEDCKLCKGKYQPKGY</sequence>
<feature type="compositionally biased region" description="Low complexity" evidence="1">
    <location>
        <begin position="106"/>
        <end position="115"/>
    </location>
</feature>
<evidence type="ECO:0000313" key="3">
    <source>
        <dbReference type="Proteomes" id="UP000452235"/>
    </source>
</evidence>
<reference evidence="2 3" key="1">
    <citation type="submission" date="2020-01" db="EMBL/GenBank/DDBJ databases">
        <title>Aspergillus terreus IFO 6365 whole genome shotgun sequence.</title>
        <authorList>
            <person name="Kanamasa S."/>
            <person name="Takahashi H."/>
        </authorList>
    </citation>
    <scope>NUCLEOTIDE SEQUENCE [LARGE SCALE GENOMIC DNA]</scope>
    <source>
        <strain evidence="2 3">IFO 6365</strain>
    </source>
</reference>
<evidence type="ECO:0000313" key="2">
    <source>
        <dbReference type="EMBL" id="GFF20172.1"/>
    </source>
</evidence>
<dbReference type="AlphaFoldDB" id="A0A5M3YZN4"/>
<feature type="region of interest" description="Disordered" evidence="1">
    <location>
        <begin position="49"/>
        <end position="124"/>
    </location>
</feature>
<name>A0A5M3YZN4_ASPTE</name>
<dbReference type="VEuPathDB" id="FungiDB:ATEG_04133"/>
<keyword evidence="3" id="KW-1185">Reference proteome</keyword>
<dbReference type="EMBL" id="BLJY01000011">
    <property type="protein sequence ID" value="GFF20172.1"/>
    <property type="molecule type" value="Genomic_DNA"/>
</dbReference>
<proteinExistence type="predicted"/>
<protein>
    <submittedName>
        <fullName evidence="2">Uncharacterized protein</fullName>
    </submittedName>
</protein>